<reference evidence="2" key="1">
    <citation type="journal article" name="BMC Genomics">
        <title>Long-read sequencing and de novo genome assembly of marine medaka (Oryzias melastigma).</title>
        <authorList>
            <person name="Liang P."/>
            <person name="Saqib H.S.A."/>
            <person name="Ni X."/>
            <person name="Shen Y."/>
        </authorList>
    </citation>
    <scope>NUCLEOTIDE SEQUENCE</scope>
    <source>
        <strain evidence="2">Bigg-433</strain>
    </source>
</reference>
<protein>
    <submittedName>
        <fullName evidence="2">Uncharacterized protein</fullName>
    </submittedName>
</protein>
<feature type="compositionally biased region" description="Low complexity" evidence="1">
    <location>
        <begin position="1"/>
        <end position="19"/>
    </location>
</feature>
<evidence type="ECO:0000313" key="2">
    <source>
        <dbReference type="EMBL" id="KAF6736899.1"/>
    </source>
</evidence>
<organism evidence="2 3">
    <name type="scientific">Oryzias melastigma</name>
    <name type="common">Marine medaka</name>
    <dbReference type="NCBI Taxonomy" id="30732"/>
    <lineage>
        <taxon>Eukaryota</taxon>
        <taxon>Metazoa</taxon>
        <taxon>Chordata</taxon>
        <taxon>Craniata</taxon>
        <taxon>Vertebrata</taxon>
        <taxon>Euteleostomi</taxon>
        <taxon>Actinopterygii</taxon>
        <taxon>Neopterygii</taxon>
        <taxon>Teleostei</taxon>
        <taxon>Neoteleostei</taxon>
        <taxon>Acanthomorphata</taxon>
        <taxon>Ovalentaria</taxon>
        <taxon>Atherinomorphae</taxon>
        <taxon>Beloniformes</taxon>
        <taxon>Adrianichthyidae</taxon>
        <taxon>Oryziinae</taxon>
        <taxon>Oryzias</taxon>
    </lineage>
</organism>
<proteinExistence type="predicted"/>
<evidence type="ECO:0000256" key="1">
    <source>
        <dbReference type="SAM" id="MobiDB-lite"/>
    </source>
</evidence>
<sequence>MKARRVAAAASPSSPSSSVGATADLVRRASSSRRCGATYCRRTATIVRRSGSDRGCGGVGRYGTGADHCALAARPRAARSAVLEGRIRTRNAETEKLRSKTWITS</sequence>
<dbReference type="EMBL" id="WKFB01000076">
    <property type="protein sequence ID" value="KAF6736899.1"/>
    <property type="molecule type" value="Genomic_DNA"/>
</dbReference>
<gene>
    <name evidence="2" type="ORF">FQA47_006471</name>
</gene>
<feature type="region of interest" description="Disordered" evidence="1">
    <location>
        <begin position="1"/>
        <end position="22"/>
    </location>
</feature>
<dbReference type="AlphaFoldDB" id="A0A834L059"/>
<name>A0A834L059_ORYME</name>
<comment type="caution">
    <text evidence="2">The sequence shown here is derived from an EMBL/GenBank/DDBJ whole genome shotgun (WGS) entry which is preliminary data.</text>
</comment>
<evidence type="ECO:0000313" key="3">
    <source>
        <dbReference type="Proteomes" id="UP000646548"/>
    </source>
</evidence>
<dbReference type="Proteomes" id="UP000646548">
    <property type="component" value="Unassembled WGS sequence"/>
</dbReference>
<accession>A0A834L059</accession>